<organism evidence="1 2">
    <name type="scientific">Mycobacteroides abscessus subsp. bolletii</name>
    <dbReference type="NCBI Taxonomy" id="319705"/>
    <lineage>
        <taxon>Bacteria</taxon>
        <taxon>Bacillati</taxon>
        <taxon>Actinomycetota</taxon>
        <taxon>Actinomycetes</taxon>
        <taxon>Mycobacteriales</taxon>
        <taxon>Mycobacteriaceae</taxon>
        <taxon>Mycobacteroides</taxon>
        <taxon>Mycobacteroides abscessus</taxon>
    </lineage>
</organism>
<proteinExistence type="predicted"/>
<evidence type="ECO:0000313" key="1">
    <source>
        <dbReference type="EMBL" id="SHX82883.1"/>
    </source>
</evidence>
<gene>
    <name evidence="1" type="ORF">SAMEA2275694_03977</name>
</gene>
<reference evidence="1 2" key="1">
    <citation type="submission" date="2016-11" db="EMBL/GenBank/DDBJ databases">
        <authorList>
            <consortium name="Pathogen Informatics"/>
        </authorList>
    </citation>
    <scope>NUCLEOTIDE SEQUENCE [LARGE SCALE GENOMIC DNA]</scope>
    <source>
        <strain evidence="1 2">968</strain>
    </source>
</reference>
<dbReference type="Proteomes" id="UP000185183">
    <property type="component" value="Unassembled WGS sequence"/>
</dbReference>
<name>A0A9Q7SH74_9MYCO</name>
<dbReference type="RefSeq" id="WP_074243927.1">
    <property type="nucleotide sequence ID" value="NZ_FSCP01000002.1"/>
</dbReference>
<comment type="caution">
    <text evidence="1">The sequence shown here is derived from an EMBL/GenBank/DDBJ whole genome shotgun (WGS) entry which is preliminary data.</text>
</comment>
<accession>A0A9Q7SH74</accession>
<evidence type="ECO:0000313" key="2">
    <source>
        <dbReference type="Proteomes" id="UP000185183"/>
    </source>
</evidence>
<dbReference type="EMBL" id="FSFA01000005">
    <property type="protein sequence ID" value="SHX82883.1"/>
    <property type="molecule type" value="Genomic_DNA"/>
</dbReference>
<dbReference type="AlphaFoldDB" id="A0A9Q7SH74"/>
<sequence>MNAVHDTTCVVCGTGLDPAEVEDRGLWLGGEFCSDACSYADARATGWVTDTEHEANVAEGWAR</sequence>
<protein>
    <submittedName>
        <fullName evidence="1">Uncharacterized protein</fullName>
    </submittedName>
</protein>